<evidence type="ECO:0000256" key="1">
    <source>
        <dbReference type="ARBA" id="ARBA00001954"/>
    </source>
</evidence>
<protein>
    <submittedName>
        <fullName evidence="5">TauD/TfdA family dioxygenase</fullName>
    </submittedName>
</protein>
<reference evidence="5 6" key="1">
    <citation type="submission" date="2020-01" db="EMBL/GenBank/DDBJ databases">
        <title>Novel species isolated from a subtropical stream in China.</title>
        <authorList>
            <person name="Lu H."/>
        </authorList>
    </citation>
    <scope>NUCLEOTIDE SEQUENCE [LARGE SCALE GENOMIC DNA]</scope>
    <source>
        <strain evidence="5 6">FT82W</strain>
    </source>
</reference>
<gene>
    <name evidence="5" type="ORF">GTP91_33405</name>
</gene>
<dbReference type="Gene3D" id="3.60.130.10">
    <property type="entry name" value="Clavaminate synthase-like"/>
    <property type="match status" value="1"/>
</dbReference>
<accession>A0A845GGC2</accession>
<dbReference type="GO" id="GO:0017000">
    <property type="term" value="P:antibiotic biosynthetic process"/>
    <property type="evidence" value="ECO:0007669"/>
    <property type="project" value="UniProtKB-KW"/>
</dbReference>
<evidence type="ECO:0000259" key="4">
    <source>
        <dbReference type="Pfam" id="PF02668"/>
    </source>
</evidence>
<feature type="domain" description="TauD/TfdA-like" evidence="4">
    <location>
        <begin position="33"/>
        <end position="317"/>
    </location>
</feature>
<feature type="non-terminal residue" evidence="5">
    <location>
        <position position="1"/>
    </location>
</feature>
<evidence type="ECO:0000313" key="6">
    <source>
        <dbReference type="Proteomes" id="UP000470302"/>
    </source>
</evidence>
<proteinExistence type="predicted"/>
<evidence type="ECO:0000313" key="5">
    <source>
        <dbReference type="EMBL" id="MYM92058.1"/>
    </source>
</evidence>
<dbReference type="SUPFAM" id="SSF51197">
    <property type="entry name" value="Clavaminate synthase-like"/>
    <property type="match status" value="1"/>
</dbReference>
<keyword evidence="2" id="KW-0560">Oxidoreductase</keyword>
<sequence length="332" mass="36910">MPQRRAAGAAVVRVEPGARLPGYPAVVHNPTPGLDPAEWLRNNESLIDEHLLAAGGVLLRGFAVGTAQRFAALVEQISGPCLDYTERSTPRTRVANGIYTSTEYPADQEIFFHNENAYAHTWPQRIHFWCQQAPAAGGATPLADCRQVYAALPDQVRQAFERHGVLYRRHFQPGLGVGWQQAFGVDHPDALQQRFGPAGYRFEWRDGGLVASLRLPAVLRHPLSGALSWFNHAALFHAAALPPELRRQLAAIEGAVPQIDTRFGNDEPIPDPWIALIRDTYRRCASQFAWCADDLLILDNRTIAHGRMPYTPPRRIIAAMTGPSHHEHTLQQ</sequence>
<comment type="caution">
    <text evidence="5">The sequence shown here is derived from an EMBL/GenBank/DDBJ whole genome shotgun (WGS) entry which is preliminary data.</text>
</comment>
<dbReference type="PANTHER" id="PTHR10696">
    <property type="entry name" value="GAMMA-BUTYROBETAINE HYDROXYLASE-RELATED"/>
    <property type="match status" value="1"/>
</dbReference>
<dbReference type="InterPro" id="IPR042098">
    <property type="entry name" value="TauD-like_sf"/>
</dbReference>
<dbReference type="InterPro" id="IPR050411">
    <property type="entry name" value="AlphaKG_dependent_hydroxylases"/>
</dbReference>
<keyword evidence="5" id="KW-0223">Dioxygenase</keyword>
<evidence type="ECO:0000256" key="2">
    <source>
        <dbReference type="ARBA" id="ARBA00023002"/>
    </source>
</evidence>
<name>A0A845GGC2_9BURK</name>
<dbReference type="EMBL" id="WWCW01000384">
    <property type="protein sequence ID" value="MYM92058.1"/>
    <property type="molecule type" value="Genomic_DNA"/>
</dbReference>
<dbReference type="Pfam" id="PF02668">
    <property type="entry name" value="TauD"/>
    <property type="match status" value="1"/>
</dbReference>
<dbReference type="InterPro" id="IPR003819">
    <property type="entry name" value="TauD/TfdA-like"/>
</dbReference>
<dbReference type="Proteomes" id="UP000470302">
    <property type="component" value="Unassembled WGS sequence"/>
</dbReference>
<dbReference type="AlphaFoldDB" id="A0A845GGC2"/>
<keyword evidence="3" id="KW-0045">Antibiotic biosynthesis</keyword>
<evidence type="ECO:0000256" key="3">
    <source>
        <dbReference type="ARBA" id="ARBA00023194"/>
    </source>
</evidence>
<comment type="cofactor">
    <cofactor evidence="1">
        <name>Fe(2+)</name>
        <dbReference type="ChEBI" id="CHEBI:29033"/>
    </cofactor>
</comment>
<dbReference type="RefSeq" id="WP_161100561.1">
    <property type="nucleotide sequence ID" value="NZ_WWCW01000384.1"/>
</dbReference>
<dbReference type="GO" id="GO:0016706">
    <property type="term" value="F:2-oxoglutarate-dependent dioxygenase activity"/>
    <property type="evidence" value="ECO:0007669"/>
    <property type="project" value="UniProtKB-ARBA"/>
</dbReference>
<dbReference type="PANTHER" id="PTHR10696:SF56">
    <property type="entry name" value="TAUD_TFDA-LIKE DOMAIN-CONTAINING PROTEIN"/>
    <property type="match status" value="1"/>
</dbReference>
<organism evidence="5 6">
    <name type="scientific">Duganella vulcania</name>
    <dbReference type="NCBI Taxonomy" id="2692166"/>
    <lineage>
        <taxon>Bacteria</taxon>
        <taxon>Pseudomonadati</taxon>
        <taxon>Pseudomonadota</taxon>
        <taxon>Betaproteobacteria</taxon>
        <taxon>Burkholderiales</taxon>
        <taxon>Oxalobacteraceae</taxon>
        <taxon>Telluria group</taxon>
        <taxon>Duganella</taxon>
    </lineage>
</organism>